<accession>A0A6I5ZNM1</accession>
<protein>
    <submittedName>
        <fullName evidence="1">Uncharacterized protein</fullName>
    </submittedName>
</protein>
<gene>
    <name evidence="1" type="ORF">MGLY_07960</name>
</gene>
<dbReference type="EMBL" id="CP046244">
    <property type="protein sequence ID" value="QGP91463.1"/>
    <property type="molecule type" value="Genomic_DNA"/>
</dbReference>
<dbReference type="RefSeq" id="WP_156271947.1">
    <property type="nucleotide sequence ID" value="NZ_CP046244.1"/>
</dbReference>
<keyword evidence="2" id="KW-1185">Reference proteome</keyword>
<dbReference type="Proteomes" id="UP000425916">
    <property type="component" value="Chromosome"/>
</dbReference>
<organism evidence="1 2">
    <name type="scientific">Neomoorella glycerini</name>
    <dbReference type="NCBI Taxonomy" id="55779"/>
    <lineage>
        <taxon>Bacteria</taxon>
        <taxon>Bacillati</taxon>
        <taxon>Bacillota</taxon>
        <taxon>Clostridia</taxon>
        <taxon>Neomoorellales</taxon>
        <taxon>Neomoorellaceae</taxon>
        <taxon>Neomoorella</taxon>
    </lineage>
</organism>
<dbReference type="AlphaFoldDB" id="A0A6I5ZNM1"/>
<sequence length="282" mass="32762">MAIVGQRYAYRERARMLGEPVVPVIVVKEGPPRSQKVRIRHLDGEYEGFEEWVPKSRLVAPWEEANAFCDDERRLLNAAKASGDVQGSIIYKAAEEVFGAIAELFGEELIFFGWKAIEQNLIIIREFEESVHKLGLGREELLPEPHAFIDRYGDYKAPFHVSERLVKDFCKRFPKEILRYIQLEENKWRQKAISASTLREQEFAEEWLVKQKPVFALVREWCGEKALIEFNEVAELRKEIRRLQALIEATARWLKDAGHPVKASLLLKELRTATNCSEYEES</sequence>
<name>A0A6I5ZNM1_9FIRM</name>
<reference evidence="1 2" key="1">
    <citation type="submission" date="2019-11" db="EMBL/GenBank/DDBJ databases">
        <title>Genome sequence of Moorella glycerini DSM11254.</title>
        <authorList>
            <person name="Poehlein A."/>
            <person name="Boeer T."/>
            <person name="Daniel R."/>
        </authorList>
    </citation>
    <scope>NUCLEOTIDE SEQUENCE [LARGE SCALE GENOMIC DNA]</scope>
    <source>
        <strain evidence="1 2">DSM 11254</strain>
    </source>
</reference>
<dbReference type="OrthoDB" id="3522556at2"/>
<evidence type="ECO:0000313" key="2">
    <source>
        <dbReference type="Proteomes" id="UP000425916"/>
    </source>
</evidence>
<evidence type="ECO:0000313" key="1">
    <source>
        <dbReference type="EMBL" id="QGP91463.1"/>
    </source>
</evidence>
<proteinExistence type="predicted"/>